<dbReference type="EMBL" id="FUKP01000039">
    <property type="protein sequence ID" value="SJN25724.1"/>
    <property type="molecule type" value="Genomic_DNA"/>
</dbReference>
<protein>
    <submittedName>
        <fullName evidence="2">Esterase/lipase</fullName>
    </submittedName>
</protein>
<dbReference type="InterPro" id="IPR029058">
    <property type="entry name" value="AB_hydrolase_fold"/>
</dbReference>
<reference evidence="2 3" key="1">
    <citation type="submission" date="2017-02" db="EMBL/GenBank/DDBJ databases">
        <authorList>
            <person name="Peterson S.W."/>
        </authorList>
    </citation>
    <scope>NUCLEOTIDE SEQUENCE [LARGE SCALE GENOMIC DNA]</scope>
    <source>
        <strain evidence="2 3">2B3F</strain>
    </source>
</reference>
<evidence type="ECO:0000313" key="3">
    <source>
        <dbReference type="Proteomes" id="UP000196230"/>
    </source>
</evidence>
<dbReference type="Proteomes" id="UP000196230">
    <property type="component" value="Unassembled WGS sequence"/>
</dbReference>
<dbReference type="Gene3D" id="3.40.50.1820">
    <property type="entry name" value="alpha/beta hydrolase"/>
    <property type="match status" value="1"/>
</dbReference>
<accession>A0A1R4J1C8</accession>
<sequence length="583" mass="61856">MRMSRQTDRTGIRRVSGGPTSIMADLDDLEHACLGLERLEPTLTALRIPVRQWAEELPAHAEAAPAVLDVTVRLQDLEVNAVQVQEIARTAATSVRMSVDRYRAAERGARHAVERVQLSAGEAVGHVWSEGQNGFTVDEAELLVRNALNSVTQGALAKGFTAGMFAGAMRVPGIARHRDVLDSRAAARTAKAGSATGTDPRSATQRATAKGRTLGARSTLADPAGTLAGWIMDGPVGDVYDEVVNWENFSEAGLRHLAQQPVEVVGAVEAVEDGPEALDGGVSAVMGLQEQVSGAGPGRVMVTRIRAADGRDTYVVTLPGTQSQDLEAEHALGEDGTRYENFTGLGGIADAVGRNSQRTGDAVAAALAAAGVPDGARVLPAGHSQGGLHAVNLLSHEALASRYEMAGAYTYGSPTANLPTPEGTPVLHLEDEHDLTAALDGGPNPATVDRATVTLASTPSVTTEEFQEYIEYLRVLDEDYDLSEVPENYEAMKRLPAHLADVPERLMEHHGIDSYRGLVEAQEARGAEAWGEAAPTVAALGLLTGGRVLSQKTVPLGRRRPEPWERQPPPAHPRARLKRLGGR</sequence>
<organism evidence="2 3">
    <name type="scientific">Micrococcus lylae</name>
    <dbReference type="NCBI Taxonomy" id="1273"/>
    <lineage>
        <taxon>Bacteria</taxon>
        <taxon>Bacillati</taxon>
        <taxon>Actinomycetota</taxon>
        <taxon>Actinomycetes</taxon>
        <taxon>Micrococcales</taxon>
        <taxon>Micrococcaceae</taxon>
        <taxon>Micrococcus</taxon>
    </lineage>
</organism>
<evidence type="ECO:0000256" key="1">
    <source>
        <dbReference type="SAM" id="MobiDB-lite"/>
    </source>
</evidence>
<evidence type="ECO:0000313" key="2">
    <source>
        <dbReference type="EMBL" id="SJN25724.1"/>
    </source>
</evidence>
<dbReference type="SUPFAM" id="SSF53474">
    <property type="entry name" value="alpha/beta-Hydrolases"/>
    <property type="match status" value="1"/>
</dbReference>
<name>A0A1R4J1C8_9MICC</name>
<gene>
    <name evidence="2" type="ORF">FM125_05790</name>
</gene>
<feature type="region of interest" description="Disordered" evidence="1">
    <location>
        <begin position="551"/>
        <end position="583"/>
    </location>
</feature>
<proteinExistence type="predicted"/>
<feature type="compositionally biased region" description="Basic residues" evidence="1">
    <location>
        <begin position="573"/>
        <end position="583"/>
    </location>
</feature>
<feature type="region of interest" description="Disordered" evidence="1">
    <location>
        <begin position="185"/>
        <end position="215"/>
    </location>
</feature>
<dbReference type="AlphaFoldDB" id="A0A1R4J1C8"/>
<feature type="compositionally biased region" description="Low complexity" evidence="1">
    <location>
        <begin position="185"/>
        <end position="197"/>
    </location>
</feature>